<dbReference type="Gene3D" id="2.180.10.10">
    <property type="entry name" value="RHS repeat-associated core"/>
    <property type="match status" value="1"/>
</dbReference>
<dbReference type="InterPro" id="IPR022385">
    <property type="entry name" value="Rhs_assc_core"/>
</dbReference>
<proteinExistence type="predicted"/>
<sequence length="425" mass="47313">YPNGTNNDQINDSMAPNTFPFADDRYTYDLLGNRLTDQRQTPGFTWQYNANNELLHSGFATYSYNENGSTTAKKDPTTGQPIQSYAYNSEERMSEVRDAAGNLVAEYYYDPFGRRLWKTLYLGAEGHPGGEQPVKEYLAYSDEGYAAEAVASIGAAPAPNVVKLSLFAPGRLWSTDPVLQKRGDSMDYLQVDNLGTLHGASESGASALRQKRIAVFGEAIGDVVSFFRLPGQYFDKEVAHAYSFTRSYDPKLGRFMEFDQAWPDSNEHYYSYSRAQPVKRLDPDGRASVGPCCGAARMMGAGFEGWPYDREDRGMVVCCFGRAVPCSNVDSTRYSDAFVSAIIDSCIEDHEDAHIPSVECTGCGIARGYFKAGTDTNSNECAAYAKQLRCLRMRKLTCSTPECSSQVDGEIRRIERYDRPRYGCQ</sequence>
<name>A0AAW3ZKU6_9GAMM</name>
<dbReference type="EMBL" id="JACYTR010000018">
    <property type="protein sequence ID" value="MBD8526144.1"/>
    <property type="molecule type" value="Genomic_DNA"/>
</dbReference>
<dbReference type="NCBIfam" id="TIGR03696">
    <property type="entry name" value="Rhs_assc_core"/>
    <property type="match status" value="1"/>
</dbReference>
<keyword evidence="1" id="KW-0677">Repeat</keyword>
<evidence type="ECO:0000313" key="4">
    <source>
        <dbReference type="Proteomes" id="UP000613768"/>
    </source>
</evidence>
<protein>
    <recommendedName>
        <fullName evidence="2">Teneurin-like YD-shell domain-containing protein</fullName>
    </recommendedName>
</protein>
<dbReference type="InterPro" id="IPR056823">
    <property type="entry name" value="TEN-like_YD-shell"/>
</dbReference>
<evidence type="ECO:0000313" key="3">
    <source>
        <dbReference type="EMBL" id="MBD8526144.1"/>
    </source>
</evidence>
<evidence type="ECO:0000259" key="2">
    <source>
        <dbReference type="Pfam" id="PF25023"/>
    </source>
</evidence>
<accession>A0AAW3ZKU6</accession>
<gene>
    <name evidence="3" type="ORF">IFO71_10385</name>
</gene>
<dbReference type="PANTHER" id="PTHR32305:SF15">
    <property type="entry name" value="PROTEIN RHSA-RELATED"/>
    <property type="match status" value="1"/>
</dbReference>
<feature type="non-terminal residue" evidence="3">
    <location>
        <position position="1"/>
    </location>
</feature>
<dbReference type="PANTHER" id="PTHR32305">
    <property type="match status" value="1"/>
</dbReference>
<dbReference type="RefSeq" id="WP_192029567.1">
    <property type="nucleotide sequence ID" value="NZ_JACYTR010000018.1"/>
</dbReference>
<dbReference type="Proteomes" id="UP000613768">
    <property type="component" value="Unassembled WGS sequence"/>
</dbReference>
<feature type="domain" description="Teneurin-like YD-shell" evidence="2">
    <location>
        <begin position="24"/>
        <end position="119"/>
    </location>
</feature>
<evidence type="ECO:0000256" key="1">
    <source>
        <dbReference type="ARBA" id="ARBA00022737"/>
    </source>
</evidence>
<dbReference type="AlphaFoldDB" id="A0AAW3ZKU6"/>
<comment type="caution">
    <text evidence="3">The sequence shown here is derived from an EMBL/GenBank/DDBJ whole genome shotgun (WGS) entry which is preliminary data.</text>
</comment>
<dbReference type="Pfam" id="PF25023">
    <property type="entry name" value="TEN_YD-shell"/>
    <property type="match status" value="1"/>
</dbReference>
<organism evidence="3 4">
    <name type="scientific">Pseudomarimonas arenosa</name>
    <dbReference type="NCBI Taxonomy" id="2774145"/>
    <lineage>
        <taxon>Bacteria</taxon>
        <taxon>Pseudomonadati</taxon>
        <taxon>Pseudomonadota</taxon>
        <taxon>Gammaproteobacteria</taxon>
        <taxon>Lysobacterales</taxon>
        <taxon>Lysobacteraceae</taxon>
        <taxon>Pseudomarimonas</taxon>
    </lineage>
</organism>
<dbReference type="InterPro" id="IPR050708">
    <property type="entry name" value="T6SS_VgrG/RHS"/>
</dbReference>
<reference evidence="3 4" key="1">
    <citation type="submission" date="2020-09" db="EMBL/GenBank/DDBJ databases">
        <title>Pseudoxanthomonas sp. CAU 1598 isolated from sand of Yaerae Beach.</title>
        <authorList>
            <person name="Kim W."/>
        </authorList>
    </citation>
    <scope>NUCLEOTIDE SEQUENCE [LARGE SCALE GENOMIC DNA]</scope>
    <source>
        <strain evidence="3 4">CAU 1598</strain>
    </source>
</reference>
<keyword evidence="4" id="KW-1185">Reference proteome</keyword>